<dbReference type="InterPro" id="IPR015947">
    <property type="entry name" value="PUA-like_sf"/>
</dbReference>
<evidence type="ECO:0000256" key="12">
    <source>
        <dbReference type="PIRNR" id="PIRNR015601"/>
    </source>
</evidence>
<feature type="domain" description="Ribosomal RNA small subunit methyltransferase E methyltransferase" evidence="13">
    <location>
        <begin position="75"/>
        <end position="236"/>
    </location>
</feature>
<dbReference type="RefSeq" id="WP_094089784.1">
    <property type="nucleotide sequence ID" value="NZ_CP016397.1"/>
</dbReference>
<dbReference type="CDD" id="cd18084">
    <property type="entry name" value="RsmE-like"/>
    <property type="match status" value="1"/>
</dbReference>
<comment type="catalytic activity">
    <reaction evidence="11 12">
        <text>uridine(1498) in 16S rRNA + S-adenosyl-L-methionine = N(3)-methyluridine(1498) in 16S rRNA + S-adenosyl-L-homocysteine + H(+)</text>
        <dbReference type="Rhea" id="RHEA:42920"/>
        <dbReference type="Rhea" id="RHEA-COMP:10283"/>
        <dbReference type="Rhea" id="RHEA-COMP:10284"/>
        <dbReference type="ChEBI" id="CHEBI:15378"/>
        <dbReference type="ChEBI" id="CHEBI:57856"/>
        <dbReference type="ChEBI" id="CHEBI:59789"/>
        <dbReference type="ChEBI" id="CHEBI:65315"/>
        <dbReference type="ChEBI" id="CHEBI:74502"/>
        <dbReference type="EC" id="2.1.1.193"/>
    </reaction>
</comment>
<evidence type="ECO:0000313" key="16">
    <source>
        <dbReference type="Proteomes" id="UP000201728"/>
    </source>
</evidence>
<dbReference type="AlphaFoldDB" id="A0A222NYK3"/>
<dbReference type="InterPro" id="IPR006700">
    <property type="entry name" value="RsmE"/>
</dbReference>
<dbReference type="KEGG" id="lcd:clem_00345"/>
<keyword evidence="8 12" id="KW-0808">Transferase</keyword>
<comment type="function">
    <text evidence="10 12">Specifically methylates the N3 position of the uracil ring of uridine 1498 (m3U1498) in 16S rRNA. Acts on the fully assembled 30S ribosomal subunit.</text>
</comment>
<evidence type="ECO:0000259" key="13">
    <source>
        <dbReference type="Pfam" id="PF04452"/>
    </source>
</evidence>
<dbReference type="GO" id="GO:0005737">
    <property type="term" value="C:cytoplasm"/>
    <property type="evidence" value="ECO:0007669"/>
    <property type="project" value="UniProtKB-SubCell"/>
</dbReference>
<evidence type="ECO:0000256" key="4">
    <source>
        <dbReference type="ARBA" id="ARBA00013673"/>
    </source>
</evidence>
<comment type="subcellular location">
    <subcellularLocation>
        <location evidence="1 12">Cytoplasm</location>
    </subcellularLocation>
</comment>
<feature type="domain" description="Ribosomal RNA small subunit methyltransferase E PUA-like" evidence="14">
    <location>
        <begin position="25"/>
        <end position="67"/>
    </location>
</feature>
<dbReference type="PIRSF" id="PIRSF015601">
    <property type="entry name" value="MTase_slr0722"/>
    <property type="match status" value="1"/>
</dbReference>
<evidence type="ECO:0000256" key="7">
    <source>
        <dbReference type="ARBA" id="ARBA00022603"/>
    </source>
</evidence>
<evidence type="ECO:0000256" key="5">
    <source>
        <dbReference type="ARBA" id="ARBA00022490"/>
    </source>
</evidence>
<accession>A0A222NYK3</accession>
<dbReference type="Gene3D" id="2.40.240.20">
    <property type="entry name" value="Hypothetical PUA domain-like, domain 1"/>
    <property type="match status" value="1"/>
</dbReference>
<keyword evidence="6 12" id="KW-0698">rRNA processing</keyword>
<keyword evidence="16" id="KW-1185">Reference proteome</keyword>
<evidence type="ECO:0000256" key="11">
    <source>
        <dbReference type="ARBA" id="ARBA00047944"/>
    </source>
</evidence>
<sequence>MREVRIYEPGDYAPDQEFELSAAAGQHVGVVLRMQAGEKITLFRGDNYEFEAAIVSVHKRKVTVAILNQRLVNRESPRSIHLAQVISKGERMEIVIQKAVELGVSRITPLISERSVVKLNEERMGKKLTQWQAIAIAACEQCGRNQVPEIEPILYVNDYLQHPLSALKFVLHPDMGKRWRDYQFSADELTVLIGPEGGFSTKEIRQILAFNFNPLSLGPRILRTETAAIAALSVLQAICGDL</sequence>
<dbReference type="EMBL" id="CP016397">
    <property type="protein sequence ID" value="ASQ44635.1"/>
    <property type="molecule type" value="Genomic_DNA"/>
</dbReference>
<evidence type="ECO:0000256" key="2">
    <source>
        <dbReference type="ARBA" id="ARBA00005528"/>
    </source>
</evidence>
<dbReference type="GO" id="GO:0070042">
    <property type="term" value="F:rRNA (uridine-N3-)-methyltransferase activity"/>
    <property type="evidence" value="ECO:0007669"/>
    <property type="project" value="TreeGrafter"/>
</dbReference>
<dbReference type="PANTHER" id="PTHR30027:SF3">
    <property type="entry name" value="16S RRNA (URACIL(1498)-N(3))-METHYLTRANSFERASE"/>
    <property type="match status" value="1"/>
</dbReference>
<dbReference type="NCBIfam" id="NF008692">
    <property type="entry name" value="PRK11713.1-5"/>
    <property type="match status" value="1"/>
</dbReference>
<evidence type="ECO:0000256" key="1">
    <source>
        <dbReference type="ARBA" id="ARBA00004496"/>
    </source>
</evidence>
<protein>
    <recommendedName>
        <fullName evidence="4 12">Ribosomal RNA small subunit methyltransferase E</fullName>
        <ecNumber evidence="3 12">2.1.1.193</ecNumber>
    </recommendedName>
</protein>
<dbReference type="InterPro" id="IPR046887">
    <property type="entry name" value="RsmE_PUA-like"/>
</dbReference>
<proteinExistence type="inferred from homology"/>
<dbReference type="PANTHER" id="PTHR30027">
    <property type="entry name" value="RIBOSOMAL RNA SMALL SUBUNIT METHYLTRANSFERASE E"/>
    <property type="match status" value="1"/>
</dbReference>
<evidence type="ECO:0000256" key="10">
    <source>
        <dbReference type="ARBA" id="ARBA00025699"/>
    </source>
</evidence>
<evidence type="ECO:0000256" key="8">
    <source>
        <dbReference type="ARBA" id="ARBA00022679"/>
    </source>
</evidence>
<keyword evidence="9 12" id="KW-0949">S-adenosyl-L-methionine</keyword>
<dbReference type="InterPro" id="IPR029028">
    <property type="entry name" value="Alpha/beta_knot_MTases"/>
</dbReference>
<dbReference type="Pfam" id="PF20260">
    <property type="entry name" value="PUA_4"/>
    <property type="match status" value="1"/>
</dbReference>
<gene>
    <name evidence="15" type="primary">rsmE</name>
    <name evidence="15" type="ORF">clem_00345</name>
</gene>
<dbReference type="SUPFAM" id="SSF88697">
    <property type="entry name" value="PUA domain-like"/>
    <property type="match status" value="1"/>
</dbReference>
<evidence type="ECO:0000259" key="14">
    <source>
        <dbReference type="Pfam" id="PF20260"/>
    </source>
</evidence>
<dbReference type="Proteomes" id="UP000201728">
    <property type="component" value="Chromosome"/>
</dbReference>
<evidence type="ECO:0000256" key="3">
    <source>
        <dbReference type="ARBA" id="ARBA00012328"/>
    </source>
</evidence>
<evidence type="ECO:0000256" key="9">
    <source>
        <dbReference type="ARBA" id="ARBA00022691"/>
    </source>
</evidence>
<keyword evidence="7 12" id="KW-0489">Methyltransferase</keyword>
<dbReference type="InterPro" id="IPR046886">
    <property type="entry name" value="RsmE_MTase_dom"/>
</dbReference>
<dbReference type="SUPFAM" id="SSF75217">
    <property type="entry name" value="alpha/beta knot"/>
    <property type="match status" value="1"/>
</dbReference>
<dbReference type="Gene3D" id="3.40.1280.10">
    <property type="match status" value="1"/>
</dbReference>
<keyword evidence="5 12" id="KW-0963">Cytoplasm</keyword>
<organism evidence="15 16">
    <name type="scientific">Legionella clemsonensis</name>
    <dbReference type="NCBI Taxonomy" id="1867846"/>
    <lineage>
        <taxon>Bacteria</taxon>
        <taxon>Pseudomonadati</taxon>
        <taxon>Pseudomonadota</taxon>
        <taxon>Gammaproteobacteria</taxon>
        <taxon>Legionellales</taxon>
        <taxon>Legionellaceae</taxon>
        <taxon>Legionella</taxon>
    </lineage>
</organism>
<dbReference type="NCBIfam" id="TIGR00046">
    <property type="entry name" value="RsmE family RNA methyltransferase"/>
    <property type="match status" value="1"/>
</dbReference>
<reference evidence="15 16" key="1">
    <citation type="submission" date="2016-07" db="EMBL/GenBank/DDBJ databases">
        <authorList>
            <person name="Hassler H."/>
        </authorList>
    </citation>
    <scope>NUCLEOTIDE SEQUENCE [LARGE SCALE GENOMIC DNA]</scope>
    <source>
        <strain evidence="15 16">CDC-D5610</strain>
    </source>
</reference>
<evidence type="ECO:0000313" key="15">
    <source>
        <dbReference type="EMBL" id="ASQ44635.1"/>
    </source>
</evidence>
<name>A0A222NYK3_9GAMM</name>
<dbReference type="InterPro" id="IPR029026">
    <property type="entry name" value="tRNA_m1G_MTases_N"/>
</dbReference>
<evidence type="ECO:0000256" key="6">
    <source>
        <dbReference type="ARBA" id="ARBA00022552"/>
    </source>
</evidence>
<comment type="similarity">
    <text evidence="2 12">Belongs to the RNA methyltransferase RsmE family.</text>
</comment>
<dbReference type="EC" id="2.1.1.193" evidence="3 12"/>
<dbReference type="OrthoDB" id="9815641at2"/>
<dbReference type="Pfam" id="PF04452">
    <property type="entry name" value="Methyltrans_RNA"/>
    <property type="match status" value="1"/>
</dbReference>
<dbReference type="GO" id="GO:0070475">
    <property type="term" value="P:rRNA base methylation"/>
    <property type="evidence" value="ECO:0007669"/>
    <property type="project" value="TreeGrafter"/>
</dbReference>